<keyword evidence="2" id="KW-0808">Transferase</keyword>
<dbReference type="AlphaFoldDB" id="A0A0K0GHB6"/>
<sequence>MIAKRGDRPARIAIDGAPVRTSACRRYPTNVANTQTLPQVAFNTDVIRRYPNRSVSARAQGSELVQQAGTTMTDVLSSVKRVTAIMPRSPLPAPNRAPASNRSAPR</sequence>
<dbReference type="HOGENOM" id="CLU_2222185_0_0_6"/>
<proteinExistence type="predicted"/>
<gene>
    <name evidence="2" type="ordered locus">PXO_04152</name>
</gene>
<protein>
    <submittedName>
        <fullName evidence="2">Histidine kinase, hamp region:bacterial chemotaxis sensory transducer</fullName>
    </submittedName>
</protein>
<organism evidence="2 3">
    <name type="scientific">Xanthomonas oryzae pv. oryzae (strain PXO99A)</name>
    <dbReference type="NCBI Taxonomy" id="360094"/>
    <lineage>
        <taxon>Bacteria</taxon>
        <taxon>Pseudomonadati</taxon>
        <taxon>Pseudomonadota</taxon>
        <taxon>Gammaproteobacteria</taxon>
        <taxon>Lysobacterales</taxon>
        <taxon>Lysobacteraceae</taxon>
        <taxon>Xanthomonas</taxon>
    </lineage>
</organism>
<keyword evidence="2" id="KW-0418">Kinase</keyword>
<dbReference type="EMBL" id="CP000967">
    <property type="protein sequence ID" value="ACD57499.1"/>
    <property type="molecule type" value="Genomic_DNA"/>
</dbReference>
<evidence type="ECO:0000313" key="2">
    <source>
        <dbReference type="EMBL" id="ACD57499.1"/>
    </source>
</evidence>
<name>A0A0K0GHB6_XANOP</name>
<feature type="region of interest" description="Disordered" evidence="1">
    <location>
        <begin position="86"/>
        <end position="106"/>
    </location>
</feature>
<dbReference type="GO" id="GO:0016301">
    <property type="term" value="F:kinase activity"/>
    <property type="evidence" value="ECO:0007669"/>
    <property type="project" value="UniProtKB-KW"/>
</dbReference>
<evidence type="ECO:0000313" key="3">
    <source>
        <dbReference type="Proteomes" id="UP000001740"/>
    </source>
</evidence>
<reference evidence="2 3" key="1">
    <citation type="journal article" date="2008" name="BMC Genomics">
        <title>Genome sequence and rapid evolution of the rice pathogen Xanthomonas oryzae pv. oryzae PXO99A.</title>
        <authorList>
            <person name="Salzberg S.L."/>
            <person name="Sommer D.D."/>
            <person name="Schatz M.C."/>
            <person name="Phillippy A.M."/>
            <person name="Rabinowicz P.D."/>
            <person name="Tsuge S."/>
            <person name="Furutani A."/>
            <person name="Ochiai H."/>
            <person name="Delcher A.L."/>
            <person name="Kelley D."/>
            <person name="Madupu R."/>
            <person name="Puiu D."/>
            <person name="Radune D."/>
            <person name="Shumway M."/>
            <person name="Trapnell C."/>
            <person name="Aparna G."/>
            <person name="Jha G."/>
            <person name="Pandey A."/>
            <person name="Patil P.B."/>
            <person name="Ishihara H."/>
            <person name="Meyer D.F."/>
            <person name="Szurek B."/>
            <person name="Verdier V."/>
            <person name="Koebnik R."/>
            <person name="Dow J.M."/>
            <person name="Ryan R.P."/>
            <person name="Hirata H."/>
            <person name="Tsuyumu S."/>
            <person name="Won Lee S."/>
            <person name="Seo Y.S."/>
            <person name="Sriariyanum M."/>
            <person name="Ronald P.C."/>
            <person name="Sonti R.V."/>
            <person name="Van Sluys M.A."/>
            <person name="Leach J.E."/>
            <person name="White F.F."/>
            <person name="Bogdanove A.J."/>
        </authorList>
    </citation>
    <scope>NUCLEOTIDE SEQUENCE [LARGE SCALE GENOMIC DNA]</scope>
    <source>
        <strain evidence="2 3">PXO99A</strain>
    </source>
</reference>
<dbReference type="Proteomes" id="UP000001740">
    <property type="component" value="Chromosome"/>
</dbReference>
<dbReference type="KEGG" id="xop:PXO_04152"/>
<accession>A0A0K0GHB6</accession>
<evidence type="ECO:0000256" key="1">
    <source>
        <dbReference type="SAM" id="MobiDB-lite"/>
    </source>
</evidence>